<dbReference type="OMA" id="WHVLRKN"/>
<reference evidence="11" key="1">
    <citation type="submission" date="2021-01" db="UniProtKB">
        <authorList>
            <consortium name="EnsemblMetazoa"/>
        </authorList>
    </citation>
    <scope>IDENTIFICATION</scope>
</reference>
<keyword evidence="5 8" id="KW-0408">Iron</keyword>
<dbReference type="PRINTS" id="PR00463">
    <property type="entry name" value="EP450I"/>
</dbReference>
<dbReference type="PANTHER" id="PTHR24302">
    <property type="entry name" value="CYTOCHROME P450 FAMILY 3"/>
    <property type="match status" value="1"/>
</dbReference>
<dbReference type="InterPro" id="IPR002401">
    <property type="entry name" value="Cyt_P450_E_grp-I"/>
</dbReference>
<keyword evidence="10" id="KW-0472">Membrane</keyword>
<evidence type="ECO:0008006" key="13">
    <source>
        <dbReference type="Google" id="ProtNLM"/>
    </source>
</evidence>
<keyword evidence="10" id="KW-1133">Transmembrane helix</keyword>
<dbReference type="Gene3D" id="1.10.630.10">
    <property type="entry name" value="Cytochrome P450"/>
    <property type="match status" value="3"/>
</dbReference>
<keyword evidence="6" id="KW-0503">Monooxygenase</keyword>
<dbReference type="SUPFAM" id="SSF48264">
    <property type="entry name" value="Cytochrome P450"/>
    <property type="match status" value="3"/>
</dbReference>
<comment type="function">
    <text evidence="7">Cytochromes P450 are a group of heme-thiolate monooxygenases. They oxidize a variety of structurally unrelated compounds, including steroids, fatty acids, and xenobiotics.</text>
</comment>
<evidence type="ECO:0000256" key="1">
    <source>
        <dbReference type="ARBA" id="ARBA00010617"/>
    </source>
</evidence>
<dbReference type="Proteomes" id="UP000594260">
    <property type="component" value="Unplaced"/>
</dbReference>
<keyword evidence="4" id="KW-0560">Oxidoreductase</keyword>
<dbReference type="InterPro" id="IPR001128">
    <property type="entry name" value="Cyt_P450"/>
</dbReference>
<dbReference type="OrthoDB" id="6428965at2759"/>
<dbReference type="GO" id="GO:0008395">
    <property type="term" value="F:steroid hydroxylase activity"/>
    <property type="evidence" value="ECO:0007669"/>
    <property type="project" value="TreeGrafter"/>
</dbReference>
<evidence type="ECO:0000256" key="3">
    <source>
        <dbReference type="ARBA" id="ARBA00022723"/>
    </source>
</evidence>
<keyword evidence="2 8" id="KW-0349">Heme</keyword>
<dbReference type="InterPro" id="IPR050705">
    <property type="entry name" value="Cytochrome_P450_3A"/>
</dbReference>
<evidence type="ECO:0000256" key="9">
    <source>
        <dbReference type="SAM" id="MobiDB-lite"/>
    </source>
</evidence>
<feature type="transmembrane region" description="Helical" evidence="10">
    <location>
        <begin position="1362"/>
        <end position="1386"/>
    </location>
</feature>
<evidence type="ECO:0000256" key="8">
    <source>
        <dbReference type="PIRSR" id="PIRSR602401-1"/>
    </source>
</evidence>
<evidence type="ECO:0000256" key="10">
    <source>
        <dbReference type="SAM" id="Phobius"/>
    </source>
</evidence>
<evidence type="ECO:0000256" key="4">
    <source>
        <dbReference type="ARBA" id="ARBA00023002"/>
    </source>
</evidence>
<comment type="similarity">
    <text evidence="1">Belongs to the cytochrome P450 family.</text>
</comment>
<dbReference type="PRINTS" id="PR00385">
    <property type="entry name" value="P450"/>
</dbReference>
<keyword evidence="10" id="KW-0812">Transmembrane</keyword>
<organism evidence="11 12">
    <name type="scientific">Varroa destructor</name>
    <name type="common">Honeybee mite</name>
    <dbReference type="NCBI Taxonomy" id="109461"/>
    <lineage>
        <taxon>Eukaryota</taxon>
        <taxon>Metazoa</taxon>
        <taxon>Ecdysozoa</taxon>
        <taxon>Arthropoda</taxon>
        <taxon>Chelicerata</taxon>
        <taxon>Arachnida</taxon>
        <taxon>Acari</taxon>
        <taxon>Parasitiformes</taxon>
        <taxon>Mesostigmata</taxon>
        <taxon>Gamasina</taxon>
        <taxon>Dermanyssoidea</taxon>
        <taxon>Varroidae</taxon>
        <taxon>Varroa</taxon>
    </lineage>
</organism>
<proteinExistence type="inferred from homology"/>
<evidence type="ECO:0000256" key="5">
    <source>
        <dbReference type="ARBA" id="ARBA00023004"/>
    </source>
</evidence>
<dbReference type="InParanoid" id="A0A7M7J2X2"/>
<evidence type="ECO:0000313" key="11">
    <source>
        <dbReference type="EnsemblMetazoa" id="XP_022645466"/>
    </source>
</evidence>
<dbReference type="PROSITE" id="PS00086">
    <property type="entry name" value="CYTOCHROME_P450"/>
    <property type="match status" value="3"/>
</dbReference>
<feature type="region of interest" description="Disordered" evidence="9">
    <location>
        <begin position="1454"/>
        <end position="1479"/>
    </location>
</feature>
<evidence type="ECO:0000256" key="6">
    <source>
        <dbReference type="ARBA" id="ARBA00023033"/>
    </source>
</evidence>
<dbReference type="CDD" id="cd11055">
    <property type="entry name" value="CYP3A-like"/>
    <property type="match status" value="1"/>
</dbReference>
<evidence type="ECO:0000256" key="2">
    <source>
        <dbReference type="ARBA" id="ARBA00022617"/>
    </source>
</evidence>
<dbReference type="InterPro" id="IPR036396">
    <property type="entry name" value="Cyt_P450_sf"/>
</dbReference>
<dbReference type="RefSeq" id="XP_022645466.1">
    <property type="nucleotide sequence ID" value="XM_022789731.1"/>
</dbReference>
<name>A0A7M7J2X2_VARDE</name>
<dbReference type="Pfam" id="PF00067">
    <property type="entry name" value="p450"/>
    <property type="match status" value="5"/>
</dbReference>
<keyword evidence="12" id="KW-1185">Reference proteome</keyword>
<accession>A0A7M7J2X2</accession>
<keyword evidence="3 8" id="KW-0479">Metal-binding</keyword>
<dbReference type="InterPro" id="IPR017972">
    <property type="entry name" value="Cyt_P450_CS"/>
</dbReference>
<comment type="cofactor">
    <cofactor evidence="8">
        <name>heme</name>
        <dbReference type="ChEBI" id="CHEBI:30413"/>
    </cofactor>
</comment>
<dbReference type="KEGG" id="vde:111243735"/>
<protein>
    <recommendedName>
        <fullName evidence="13">Cytochrome P450</fullName>
    </recommendedName>
</protein>
<dbReference type="PANTHER" id="PTHR24302:SF15">
    <property type="entry name" value="FATTY-ACID PEROXYGENASE"/>
    <property type="match status" value="1"/>
</dbReference>
<dbReference type="GeneID" id="111243735"/>
<sequence>MGLVFPIAVAGFVCWVLYKTWERYEHFQQFVRLGIPGPRPSIFVGNLYEIYSRGHLNSQRKWHLRYGPVLGYFFGHEPILLVADLNLLRKILIKDFADFPDRPELFDISSNNGSILKLKGLRWKEARATLVSSFSKNKMKRMLPEILSMVDEFMENVRDAFITGNRFVDISELYQALSLDCLSRSAMGADFAIQKDLDKSKIFKQMNTMLREKFNLLNIVLLSFPAIEGIINPIIKIIGNVRACFGNNPEWSLRQRCMDSIKRRRDDSSRHRLDILQLILEAQLADVEIEDSADVAHLTMSEEGHERDLKDANEREGSYSLRNCPISGSLRGLRDKQIIDNAYGMLIAGYEATSASLAFITRMLVRFPHVQRRLRTGLIEATEGGKRFEVERLDRFSYLGAVIQECLRMYTPIYALTIRKALRNKTYEGMRIPEGMNVLASICEIHNNRDIFVDPQVFRPERFLPEKVTPDMTFAWLVFGAGPRNCIGMYFAQMLIKLVLAKLLTKYRLTADAEPLGDSKFRLNVSPSQLDIEEPLLVQFNRMVLVKDLSTSRRTSIAKGFQAERLKLLNVLLLHYLTPAESEPRALSYARFCLLVRRHHSSSETCGKSIASQLNAQLDWHRKYGSVVGYYYAYIPVLLIAEPELLKNILVRDFSAFPDRPAHTGKRRSDGLSNLTGQRWREVRSILTPFFSSSKLKQLSSEVEGIVDEFMDNVHKAFASGGRSVDMYEFYQALTLETICRSAMGADFRVQKDIAKSKILHDVKSFFSLNLNILFVLFLSFPMLQGKIAGLSRRRLMAKNRGEDPVGRLRKECANIFKQRKSNPNFHRADLLQLMIDAQMIGGSKRINVKSFITADKPERDEELAAELTADSNSTIQRKCPFSVKRNSLTDKEVIDNSFLILLAGYETTSSSLAFITRLLVRFPGVQERLREALLKVTENGTRFDLERLQRCQYLDAVIQECLRMYPPVYAFTIRKSSIGSTYDNITITKNMAVFASTCELHNNPEIFPEPQKFRPDRFLPENHSPEMGFAWQPFGAGPRSCIGMKFAQMEIKITLAKLLTHYRLIAGAYDTVGDVNIKCEVTPFLQRIKDPLNVSLEKLNRNKKEEWLSSVNFMTSTDPFQWLDMEHSVSENIYNRASEKIEKPGFPLTNKMVFWSIAAACFVLWLAYQFKLRYDNFQTFKKLRIPGPPPSLLFGNAWEIYRLGHKEAQMKWHRRYGPIVGYFFGYEPILLIADHKVLKHILLRDFVSFTDRPELLSGGASGNFDEALTALKGQRWKHVRSTLTPSFTVSKLKQIASEMSKIVDGFVSNVDKVYESGARSIELYILYQALTLETICQTAMGVDFAVQKDVANSKLLKHIRIIFSVSITLISLPFLAFPILLRLGYGLFQRISFMFLNQGEDPVRVLQDQCSKVVKTRRANPANRRTDLLQLMLDAQSTEEDGVDLNSLIAGNETEERKKQQKRTFGTVKSSEHNGSDNQQIVRHPFANKSKGLTDSEVTINAFLVLLAGYETTSSTLAFMTRLLVRFPEVQERLREELVQATNNGTRFDFEVLQKCQYLEAVLQETLRMYPPIYSFTVRTASEDKEYENIQIPKGLSVSASTCQLHNDPNVFQEPMKFRPDRFLPENRTVDMLFAHQPFGVGPRNCIGMRFAQMEIKITVAKLLTKYRLKAGKFDRLHDAHINVDCLPVLQKIKDPLLVTIEKVGH</sequence>
<dbReference type="GO" id="GO:0020037">
    <property type="term" value="F:heme binding"/>
    <property type="evidence" value="ECO:0007669"/>
    <property type="project" value="InterPro"/>
</dbReference>
<evidence type="ECO:0000256" key="7">
    <source>
        <dbReference type="ARBA" id="ARBA00043906"/>
    </source>
</evidence>
<dbReference type="GO" id="GO:0016705">
    <property type="term" value="F:oxidoreductase activity, acting on paired donors, with incorporation or reduction of molecular oxygen"/>
    <property type="evidence" value="ECO:0007669"/>
    <property type="project" value="InterPro"/>
</dbReference>
<dbReference type="GO" id="GO:0005506">
    <property type="term" value="F:iron ion binding"/>
    <property type="evidence" value="ECO:0007669"/>
    <property type="project" value="InterPro"/>
</dbReference>
<evidence type="ECO:0000313" key="12">
    <source>
        <dbReference type="Proteomes" id="UP000594260"/>
    </source>
</evidence>
<feature type="transmembrane region" description="Helical" evidence="10">
    <location>
        <begin position="1153"/>
        <end position="1169"/>
    </location>
</feature>
<dbReference type="EnsemblMetazoa" id="XM_022789731">
    <property type="protein sequence ID" value="XP_022645466"/>
    <property type="gene ID" value="LOC111243735"/>
</dbReference>
<feature type="binding site" description="axial binding residue" evidence="8">
    <location>
        <position position="1647"/>
    </location>
    <ligand>
        <name>heme</name>
        <dbReference type="ChEBI" id="CHEBI:30413"/>
    </ligand>
    <ligandPart>
        <name>Fe</name>
        <dbReference type="ChEBI" id="CHEBI:18248"/>
    </ligandPart>
</feature>